<dbReference type="InterPro" id="IPR023293">
    <property type="entry name" value="dGTP_triP_hydro_central_sf"/>
</dbReference>
<dbReference type="SUPFAM" id="SSF109604">
    <property type="entry name" value="HD-domain/PDEase-like"/>
    <property type="match status" value="1"/>
</dbReference>
<dbReference type="GO" id="GO:0008832">
    <property type="term" value="F:dGTPase activity"/>
    <property type="evidence" value="ECO:0007669"/>
    <property type="project" value="TreeGrafter"/>
</dbReference>
<dbReference type="InterPro" id="IPR003607">
    <property type="entry name" value="HD/PDEase_dom"/>
</dbReference>
<dbReference type="NCBIfam" id="TIGR01353">
    <property type="entry name" value="dGTP_triPase"/>
    <property type="match status" value="1"/>
</dbReference>
<evidence type="ECO:0000259" key="2">
    <source>
        <dbReference type="SMART" id="SM00471"/>
    </source>
</evidence>
<evidence type="ECO:0000313" key="3">
    <source>
        <dbReference type="EMBL" id="RCN57168.1"/>
    </source>
</evidence>
<reference evidence="3 4" key="1">
    <citation type="submission" date="2018-02" db="EMBL/GenBank/DDBJ databases">
        <title>Insights into the biology of acidophilic members of the Acidiferrobacteraceae family derived from comparative genomic analyses.</title>
        <authorList>
            <person name="Issotta F."/>
            <person name="Thyssen C."/>
            <person name="Mena C."/>
            <person name="Moya A."/>
            <person name="Bellenberg S."/>
            <person name="Sproer C."/>
            <person name="Covarrubias P.C."/>
            <person name="Sand W."/>
            <person name="Quatrini R."/>
            <person name="Vera M."/>
        </authorList>
    </citation>
    <scope>NUCLEOTIDE SEQUENCE [LARGE SCALE GENOMIC DNA]</scope>
    <source>
        <strain evidence="4">m-1</strain>
    </source>
</reference>
<evidence type="ECO:0000256" key="1">
    <source>
        <dbReference type="ARBA" id="ARBA00022801"/>
    </source>
</evidence>
<evidence type="ECO:0000313" key="4">
    <source>
        <dbReference type="Proteomes" id="UP000253250"/>
    </source>
</evidence>
<proteinExistence type="predicted"/>
<sequence>MRWHSLLTSARLGVSAVRGSPTTGRSEFQRDFDRIIFSSAFRRLQDKTQVFPLAESDYVRTRLTHSLEASSVGRSLGTLVGAGLKARYPEIEDLQVSPSDIGAIVAAACVAHDIGNPPFGHSGEDAIRLFFETHATGADLLASLSEAQRADFLQFEGNAQGFRILTRLQSPDNRGGLQLTLATLGAFTKYPRGARHDPVPGAVSLRKHGFMAADEEHFAQAAMGLQLTARADGIWTRHPLAYLVEAADDICYHVVDVEDAYRLGILSYEDVEGVLAGIIDDPALPRRLAGMNDDKGRIEYLRARSINTLVEQAAQRFLAIEDRLRAGDCDVPLLAEVSAAGGMQALRGLGEQRIYMAPPVVEIEAAGFEVLAGLLAVFGAAIEAQARGRINARDRMRLKLVPTQFLGPNGGVHEDPYQRLLRLTDFVSGMTDTYAVSLYKKVTGISLPGGEWCAHRGPIRPMTD</sequence>
<dbReference type="NCBIfam" id="NF002205">
    <property type="entry name" value="PRK01096.1"/>
    <property type="match status" value="1"/>
</dbReference>
<dbReference type="EMBL" id="PSYR01000002">
    <property type="protein sequence ID" value="RCN57168.1"/>
    <property type="molecule type" value="Genomic_DNA"/>
</dbReference>
<dbReference type="Gene3D" id="1.10.3210.10">
    <property type="entry name" value="Hypothetical protein af1432"/>
    <property type="match status" value="1"/>
</dbReference>
<keyword evidence="4" id="KW-1185">Reference proteome</keyword>
<name>A0A368HFJ9_9GAMM</name>
<dbReference type="OrthoDB" id="9803619at2"/>
<dbReference type="Proteomes" id="UP000253250">
    <property type="component" value="Unassembled WGS sequence"/>
</dbReference>
<dbReference type="PANTHER" id="PTHR11373:SF32">
    <property type="entry name" value="DEOXYGUANOSINETRIPHOSPHATE TRIPHOSPHOHYDROLASE"/>
    <property type="match status" value="1"/>
</dbReference>
<dbReference type="Gene3D" id="1.10.3550.10">
    <property type="entry name" value="eoxyguanosinetriphosphate triphosphohydrolase domain-like"/>
    <property type="match status" value="1"/>
</dbReference>
<gene>
    <name evidence="3" type="ORF">C4900_09965</name>
</gene>
<dbReference type="InterPro" id="IPR027432">
    <property type="entry name" value="dGTP_triphosphohydrolase_C"/>
</dbReference>
<dbReference type="InterPro" id="IPR050135">
    <property type="entry name" value="dGTPase-like"/>
</dbReference>
<dbReference type="AlphaFoldDB" id="A0A368HFJ9"/>
<comment type="caution">
    <text evidence="3">The sequence shown here is derived from an EMBL/GenBank/DDBJ whole genome shotgun (WGS) entry which is preliminary data.</text>
</comment>
<organism evidence="3 4">
    <name type="scientific">Acidiferrobacter thiooxydans</name>
    <dbReference type="NCBI Taxonomy" id="163359"/>
    <lineage>
        <taxon>Bacteria</taxon>
        <taxon>Pseudomonadati</taxon>
        <taxon>Pseudomonadota</taxon>
        <taxon>Gammaproteobacteria</taxon>
        <taxon>Acidiferrobacterales</taxon>
        <taxon>Acidiferrobacteraceae</taxon>
        <taxon>Acidiferrobacter</taxon>
    </lineage>
</organism>
<dbReference type="PANTHER" id="PTHR11373">
    <property type="entry name" value="DEOXYNUCLEOSIDE TRIPHOSPHATE TRIPHOSPHOHYDROLASE"/>
    <property type="match status" value="1"/>
</dbReference>
<protein>
    <submittedName>
        <fullName evidence="3">Deoxyguanosinetriphosphate triphosphohydrolase</fullName>
    </submittedName>
</protein>
<dbReference type="Gene3D" id="1.10.3410.10">
    <property type="entry name" value="putative deoxyguanosinetriphosphate triphosphohydrolase like domain"/>
    <property type="match status" value="1"/>
</dbReference>
<accession>A0A368HFJ9</accession>
<feature type="domain" description="HD/PDEase" evidence="2">
    <location>
        <begin position="58"/>
        <end position="262"/>
    </location>
</feature>
<dbReference type="SMART" id="SM00471">
    <property type="entry name" value="HDc"/>
    <property type="match status" value="1"/>
</dbReference>
<dbReference type="GO" id="GO:0006203">
    <property type="term" value="P:dGTP catabolic process"/>
    <property type="evidence" value="ECO:0007669"/>
    <property type="project" value="TreeGrafter"/>
</dbReference>
<dbReference type="InterPro" id="IPR006261">
    <property type="entry name" value="dGTPase"/>
</dbReference>
<keyword evidence="1 3" id="KW-0378">Hydrolase</keyword>